<feature type="compositionally biased region" description="Acidic residues" evidence="4">
    <location>
        <begin position="514"/>
        <end position="526"/>
    </location>
</feature>
<dbReference type="Proteomes" id="UP000751190">
    <property type="component" value="Unassembled WGS sequence"/>
</dbReference>
<feature type="region of interest" description="Disordered" evidence="4">
    <location>
        <begin position="1"/>
        <end position="20"/>
    </location>
</feature>
<sequence length="747" mass="78594">MWRFDVPDAGSPSPPKPRTALDEQRAVYRACMIEWLDSVHEALGVSLASFMHAVVLMDRFMLTEHARVDRFTARAGRARADPACGPFGVDGACSDDEACAPVDGETECLPLVSDDQLQLVAMTCLLVAAKLVEDEMPSEFDSLRRLCELAGHGRYHWTELRGMEAALCRRLRWRLGAPSPLGELRKLVLAGAAAPRAAPPPLKAALLGVARAGLGGRADGASDASEDDEIDVYGSPRAPRAAPALILPAADGSGASDAPSFHRLVTATRRVPLRARAAAEVGAFLLQACLYSRAGVFDDVPADVLAEAALRAAERHATQACLTGRARGSSVDSAASEGGLSDAPTRSATPACTRRGAEGSHPIVDARARLVDRLAASMREVITTQCRGLTPVDGIAHLGADANRWELPRCLASKRRFASARPTRALDVGSAWCGRASRHMWPLYALHDALPAEQRAVNNGARAFGSARDVAGVELRHVHFGALACAAPVVAMPVSVRAQPLPRSDEFLSPSDAEASDAEASDFEASDVERGSAASDSLSAGMDVPSTPTRHAPAGDSAHGAAASRVDSPLFVLQDVHSPVGGAREARTCASRASIATPRAGTGDADGAVGAHRAATGGAATARAERPHARPNGADGVREAPLRARSAAACAAPRRAPLCARSFSSESDASVALTHMPTPRSRREPSERHRARAAARRAGEAAKPSQHDGGKGWWWQRSHARQGGRARAWGDEQQQPPAVRASWPAAR</sequence>
<dbReference type="GO" id="GO:0051301">
    <property type="term" value="P:cell division"/>
    <property type="evidence" value="ECO:0007669"/>
    <property type="project" value="UniProtKB-KW"/>
</dbReference>
<dbReference type="InterPro" id="IPR036915">
    <property type="entry name" value="Cyclin-like_sf"/>
</dbReference>
<dbReference type="InterPro" id="IPR006671">
    <property type="entry name" value="Cyclin_N"/>
</dbReference>
<evidence type="ECO:0000313" key="7">
    <source>
        <dbReference type="Proteomes" id="UP000751190"/>
    </source>
</evidence>
<evidence type="ECO:0000256" key="3">
    <source>
        <dbReference type="ARBA" id="ARBA00023306"/>
    </source>
</evidence>
<dbReference type="InterPro" id="IPR048258">
    <property type="entry name" value="Cyclins_cyclin-box"/>
</dbReference>
<feature type="region of interest" description="Disordered" evidence="4">
    <location>
        <begin position="665"/>
        <end position="747"/>
    </location>
</feature>
<evidence type="ECO:0000256" key="1">
    <source>
        <dbReference type="ARBA" id="ARBA00022618"/>
    </source>
</evidence>
<protein>
    <recommendedName>
        <fullName evidence="5">Cyclin N-terminal domain-containing protein</fullName>
    </recommendedName>
</protein>
<evidence type="ECO:0000313" key="6">
    <source>
        <dbReference type="EMBL" id="KAG8467297.1"/>
    </source>
</evidence>
<feature type="compositionally biased region" description="Low complexity" evidence="4">
    <location>
        <begin position="551"/>
        <end position="561"/>
    </location>
</feature>
<feature type="domain" description="Cyclin N-terminal" evidence="5">
    <location>
        <begin position="112"/>
        <end position="175"/>
    </location>
</feature>
<reference evidence="6" key="1">
    <citation type="submission" date="2021-05" db="EMBL/GenBank/DDBJ databases">
        <title>The genome of the haptophyte Pavlova lutheri (Diacronema luteri, Pavlovales) - a model for lipid biosynthesis in eukaryotic algae.</title>
        <authorList>
            <person name="Hulatt C.J."/>
            <person name="Posewitz M.C."/>
        </authorList>
    </citation>
    <scope>NUCLEOTIDE SEQUENCE</scope>
    <source>
        <strain evidence="6">NIVA-4/92</strain>
    </source>
</reference>
<dbReference type="EMBL" id="JAGTXO010000006">
    <property type="protein sequence ID" value="KAG8467297.1"/>
    <property type="molecule type" value="Genomic_DNA"/>
</dbReference>
<dbReference type="PANTHER" id="PTHR10177">
    <property type="entry name" value="CYCLINS"/>
    <property type="match status" value="1"/>
</dbReference>
<dbReference type="Pfam" id="PF00134">
    <property type="entry name" value="Cyclin_N"/>
    <property type="match status" value="1"/>
</dbReference>
<evidence type="ECO:0000256" key="4">
    <source>
        <dbReference type="SAM" id="MobiDB-lite"/>
    </source>
</evidence>
<feature type="region of interest" description="Disordered" evidence="4">
    <location>
        <begin position="326"/>
        <end position="358"/>
    </location>
</feature>
<feature type="region of interest" description="Disordered" evidence="4">
    <location>
        <begin position="503"/>
        <end position="561"/>
    </location>
</feature>
<evidence type="ECO:0000256" key="2">
    <source>
        <dbReference type="ARBA" id="ARBA00023127"/>
    </source>
</evidence>
<comment type="caution">
    <text evidence="6">The sequence shown here is derived from an EMBL/GenBank/DDBJ whole genome shotgun (WGS) entry which is preliminary data.</text>
</comment>
<keyword evidence="2" id="KW-0195">Cyclin</keyword>
<dbReference type="SUPFAM" id="SSF47954">
    <property type="entry name" value="Cyclin-like"/>
    <property type="match status" value="2"/>
</dbReference>
<keyword evidence="3" id="KW-0131">Cell cycle</keyword>
<proteinExistence type="predicted"/>
<keyword evidence="1" id="KW-0132">Cell division</keyword>
<organism evidence="6 7">
    <name type="scientific">Diacronema lutheri</name>
    <name type="common">Unicellular marine alga</name>
    <name type="synonym">Monochrysis lutheri</name>
    <dbReference type="NCBI Taxonomy" id="2081491"/>
    <lineage>
        <taxon>Eukaryota</taxon>
        <taxon>Haptista</taxon>
        <taxon>Haptophyta</taxon>
        <taxon>Pavlovophyceae</taxon>
        <taxon>Pavlovales</taxon>
        <taxon>Pavlovaceae</taxon>
        <taxon>Diacronema</taxon>
    </lineage>
</organism>
<gene>
    <name evidence="6" type="ORF">KFE25_000613</name>
</gene>
<accession>A0A8J5XRY0</accession>
<dbReference type="Gene3D" id="1.10.472.10">
    <property type="entry name" value="Cyclin-like"/>
    <property type="match status" value="1"/>
</dbReference>
<dbReference type="InterPro" id="IPR039361">
    <property type="entry name" value="Cyclin"/>
</dbReference>
<keyword evidence="7" id="KW-1185">Reference proteome</keyword>
<dbReference type="PROSITE" id="PS00292">
    <property type="entry name" value="CYCLINS"/>
    <property type="match status" value="1"/>
</dbReference>
<evidence type="ECO:0000259" key="5">
    <source>
        <dbReference type="Pfam" id="PF00134"/>
    </source>
</evidence>
<dbReference type="OrthoDB" id="285802at2759"/>
<name>A0A8J5XRY0_DIALT</name>
<feature type="compositionally biased region" description="Basic and acidic residues" evidence="4">
    <location>
        <begin position="697"/>
        <end position="710"/>
    </location>
</feature>
<dbReference type="AlphaFoldDB" id="A0A8J5XRY0"/>